<dbReference type="EMBL" id="BAABHS010000029">
    <property type="protein sequence ID" value="GAA4984986.1"/>
    <property type="molecule type" value="Genomic_DNA"/>
</dbReference>
<keyword evidence="6 7" id="KW-0092">Biotin</keyword>
<gene>
    <name evidence="10" type="ORF">GCM10023205_64050</name>
</gene>
<evidence type="ECO:0000256" key="3">
    <source>
        <dbReference type="ARBA" id="ARBA00022832"/>
    </source>
</evidence>
<keyword evidence="4 7" id="KW-0443">Lipid metabolism</keyword>
<dbReference type="InterPro" id="IPR000089">
    <property type="entry name" value="Biotin_lipoyl"/>
</dbReference>
<dbReference type="InterPro" id="IPR011053">
    <property type="entry name" value="Single_hybrid_motif"/>
</dbReference>
<keyword evidence="5 7" id="KW-0275">Fatty acid biosynthesis</keyword>
<dbReference type="PROSITE" id="PS50968">
    <property type="entry name" value="BIOTINYL_LIPOYL"/>
    <property type="match status" value="1"/>
</dbReference>
<feature type="region of interest" description="Disordered" evidence="8">
    <location>
        <begin position="1"/>
        <end position="39"/>
    </location>
</feature>
<dbReference type="SUPFAM" id="SSF51230">
    <property type="entry name" value="Single hybrid motif"/>
    <property type="match status" value="1"/>
</dbReference>
<dbReference type="RefSeq" id="WP_345679254.1">
    <property type="nucleotide sequence ID" value="NZ_BAABHS010000029.1"/>
</dbReference>
<sequence>MTVAAAAVGGEAPPDGPLGEPLADPLGGPLADPSAGTGPVVPAGELTVLMEAVRDSAARLLSGLAHPPTALRLRVGAVEMALEWQPGSPVAAPAAVAAVDTAAAGVLAGAAPAATAGAPSGPAGAAVPLAPSARIDAPTVGVFYHAPEPGAAPFVRVGDVVAPGRQVGIVEVMKLMIPVEADRAGRITGVLVGNGDQVEYGDPLFSLEPVASDGR</sequence>
<comment type="pathway">
    <text evidence="1 7">Lipid metabolism; fatty acid biosynthesis.</text>
</comment>
<keyword evidence="2 7" id="KW-0444">Lipid biosynthesis</keyword>
<evidence type="ECO:0000259" key="9">
    <source>
        <dbReference type="PROSITE" id="PS50968"/>
    </source>
</evidence>
<dbReference type="PROSITE" id="PS00188">
    <property type="entry name" value="BIOTIN"/>
    <property type="match status" value="1"/>
</dbReference>
<dbReference type="InterPro" id="IPR001882">
    <property type="entry name" value="Biotin_BS"/>
</dbReference>
<keyword evidence="11" id="KW-1185">Reference proteome</keyword>
<evidence type="ECO:0000313" key="10">
    <source>
        <dbReference type="EMBL" id="GAA4984986.1"/>
    </source>
</evidence>
<dbReference type="Pfam" id="PF00364">
    <property type="entry name" value="Biotin_lipoyl"/>
    <property type="match status" value="1"/>
</dbReference>
<evidence type="ECO:0000256" key="1">
    <source>
        <dbReference type="ARBA" id="ARBA00005194"/>
    </source>
</evidence>
<evidence type="ECO:0000256" key="8">
    <source>
        <dbReference type="SAM" id="MobiDB-lite"/>
    </source>
</evidence>
<dbReference type="Gene3D" id="2.40.50.100">
    <property type="match status" value="1"/>
</dbReference>
<evidence type="ECO:0000256" key="2">
    <source>
        <dbReference type="ARBA" id="ARBA00022516"/>
    </source>
</evidence>
<dbReference type="CDD" id="cd06850">
    <property type="entry name" value="biotinyl_domain"/>
    <property type="match status" value="1"/>
</dbReference>
<dbReference type="PRINTS" id="PR01071">
    <property type="entry name" value="ACOABIOTINCC"/>
</dbReference>
<proteinExistence type="predicted"/>
<dbReference type="Proteomes" id="UP001500466">
    <property type="component" value="Unassembled WGS sequence"/>
</dbReference>
<evidence type="ECO:0000256" key="6">
    <source>
        <dbReference type="ARBA" id="ARBA00023267"/>
    </source>
</evidence>
<evidence type="ECO:0000313" key="11">
    <source>
        <dbReference type="Proteomes" id="UP001500466"/>
    </source>
</evidence>
<keyword evidence="3 7" id="KW-0276">Fatty acid metabolism</keyword>
<name>A0ABP9I2B5_9ACTN</name>
<organism evidence="10 11">
    <name type="scientific">Yinghuangia aomiensis</name>
    <dbReference type="NCBI Taxonomy" id="676205"/>
    <lineage>
        <taxon>Bacteria</taxon>
        <taxon>Bacillati</taxon>
        <taxon>Actinomycetota</taxon>
        <taxon>Actinomycetes</taxon>
        <taxon>Kitasatosporales</taxon>
        <taxon>Streptomycetaceae</taxon>
        <taxon>Yinghuangia</taxon>
    </lineage>
</organism>
<evidence type="ECO:0000256" key="4">
    <source>
        <dbReference type="ARBA" id="ARBA00023098"/>
    </source>
</evidence>
<comment type="caution">
    <text evidence="10">The sequence shown here is derived from an EMBL/GenBank/DDBJ whole genome shotgun (WGS) entry which is preliminary data.</text>
</comment>
<evidence type="ECO:0000256" key="5">
    <source>
        <dbReference type="ARBA" id="ARBA00023160"/>
    </source>
</evidence>
<protein>
    <recommendedName>
        <fullName evidence="7">Biotin carboxyl carrier protein of acetyl-CoA carboxylase</fullName>
    </recommendedName>
</protein>
<feature type="domain" description="Lipoyl-binding" evidence="9">
    <location>
        <begin position="132"/>
        <end position="208"/>
    </location>
</feature>
<reference evidence="11" key="1">
    <citation type="journal article" date="2019" name="Int. J. Syst. Evol. Microbiol.">
        <title>The Global Catalogue of Microorganisms (GCM) 10K type strain sequencing project: providing services to taxonomists for standard genome sequencing and annotation.</title>
        <authorList>
            <consortium name="The Broad Institute Genomics Platform"/>
            <consortium name="The Broad Institute Genome Sequencing Center for Infectious Disease"/>
            <person name="Wu L."/>
            <person name="Ma J."/>
        </authorList>
    </citation>
    <scope>NUCLEOTIDE SEQUENCE [LARGE SCALE GENOMIC DNA]</scope>
    <source>
        <strain evidence="11">JCM 17986</strain>
    </source>
</reference>
<evidence type="ECO:0000256" key="7">
    <source>
        <dbReference type="RuleBase" id="RU364072"/>
    </source>
</evidence>
<dbReference type="InterPro" id="IPR001249">
    <property type="entry name" value="AcCoA_biotinCC"/>
</dbReference>
<accession>A0ABP9I2B5</accession>
<feature type="compositionally biased region" description="Low complexity" evidence="8">
    <location>
        <begin position="1"/>
        <end position="13"/>
    </location>
</feature>
<comment type="function">
    <text evidence="7">This protein is a component of the acetyl coenzyme A carboxylase complex; first, biotin carboxylase catalyzes the carboxylation of the carrier protein and then the transcarboxylase transfers the carboxyl group to form malonyl-CoA.</text>
</comment>